<dbReference type="NCBIfam" id="TIGR03930">
    <property type="entry name" value="WXG100_ESAT6"/>
    <property type="match status" value="1"/>
</dbReference>
<organism evidence="4 5">
    <name type="scientific">Nocardioides gansuensis</name>
    <dbReference type="NCBI Taxonomy" id="2138300"/>
    <lineage>
        <taxon>Bacteria</taxon>
        <taxon>Bacillati</taxon>
        <taxon>Actinomycetota</taxon>
        <taxon>Actinomycetes</taxon>
        <taxon>Propionibacteriales</taxon>
        <taxon>Nocardioidaceae</taxon>
        <taxon>Nocardioides</taxon>
    </lineage>
</organism>
<dbReference type="SUPFAM" id="SSF140453">
    <property type="entry name" value="EsxAB dimer-like"/>
    <property type="match status" value="1"/>
</dbReference>
<dbReference type="Pfam" id="PF06013">
    <property type="entry name" value="WXG100"/>
    <property type="match status" value="1"/>
</dbReference>
<dbReference type="AlphaFoldDB" id="A0A2T8F9K2"/>
<dbReference type="RefSeq" id="WP_116572674.1">
    <property type="nucleotide sequence ID" value="NZ_QDGZ01000005.1"/>
</dbReference>
<dbReference type="InterPro" id="IPR010310">
    <property type="entry name" value="T7SS_ESAT-6-like"/>
</dbReference>
<name>A0A2T8F9K2_9ACTN</name>
<feature type="compositionally biased region" description="Basic and acidic residues" evidence="3">
    <location>
        <begin position="87"/>
        <end position="96"/>
    </location>
</feature>
<keyword evidence="2" id="KW-0175">Coiled coil</keyword>
<evidence type="ECO:0000256" key="1">
    <source>
        <dbReference type="RuleBase" id="RU362001"/>
    </source>
</evidence>
<feature type="coiled-coil region" evidence="2">
    <location>
        <begin position="17"/>
        <end position="44"/>
    </location>
</feature>
<dbReference type="InterPro" id="IPR036689">
    <property type="entry name" value="ESAT-6-like_sf"/>
</dbReference>
<feature type="region of interest" description="Disordered" evidence="3">
    <location>
        <begin position="76"/>
        <end position="96"/>
    </location>
</feature>
<dbReference type="Proteomes" id="UP000246018">
    <property type="component" value="Unassembled WGS sequence"/>
</dbReference>
<reference evidence="4 5" key="1">
    <citation type="submission" date="2018-04" db="EMBL/GenBank/DDBJ databases">
        <title>Genome of Nocardioides gansuensis WSJ-1.</title>
        <authorList>
            <person name="Wu S."/>
            <person name="Wang G."/>
        </authorList>
    </citation>
    <scope>NUCLEOTIDE SEQUENCE [LARGE SCALE GENOMIC DNA]</scope>
    <source>
        <strain evidence="4 5">WSJ-1</strain>
    </source>
</reference>
<evidence type="ECO:0000256" key="2">
    <source>
        <dbReference type="SAM" id="Coils"/>
    </source>
</evidence>
<dbReference type="EMBL" id="QDGZ01000005">
    <property type="protein sequence ID" value="PVG82370.1"/>
    <property type="molecule type" value="Genomic_DNA"/>
</dbReference>
<keyword evidence="5" id="KW-1185">Reference proteome</keyword>
<sequence length="96" mass="10342">MSFDGISVQHGKLDQGAADAIQAAKDIEARLDTLENELNPLKSDWVGSAKAAYDDAKAKWDQAITDMITLLQQAGQGVSDSNAEYQAADKRGADRF</sequence>
<dbReference type="Gene3D" id="1.10.287.1060">
    <property type="entry name" value="ESAT-6-like"/>
    <property type="match status" value="1"/>
</dbReference>
<evidence type="ECO:0000313" key="5">
    <source>
        <dbReference type="Proteomes" id="UP000246018"/>
    </source>
</evidence>
<dbReference type="OrthoDB" id="4278078at2"/>
<comment type="caution">
    <text evidence="4">The sequence shown here is derived from an EMBL/GenBank/DDBJ whole genome shotgun (WGS) entry which is preliminary data.</text>
</comment>
<proteinExistence type="inferred from homology"/>
<gene>
    <name evidence="4" type="ORF">DDE18_12885</name>
</gene>
<protein>
    <recommendedName>
        <fullName evidence="1">ESAT-6-like protein</fullName>
    </recommendedName>
</protein>
<accession>A0A2T8F9K2</accession>
<evidence type="ECO:0000256" key="3">
    <source>
        <dbReference type="SAM" id="MobiDB-lite"/>
    </source>
</evidence>
<evidence type="ECO:0000313" key="4">
    <source>
        <dbReference type="EMBL" id="PVG82370.1"/>
    </source>
</evidence>
<comment type="similarity">
    <text evidence="1">Belongs to the WXG100 family.</text>
</comment>